<evidence type="ECO:0000259" key="5">
    <source>
        <dbReference type="Pfam" id="PF01648"/>
    </source>
</evidence>
<keyword evidence="1 7" id="KW-0808">Transferase</keyword>
<feature type="binding site" evidence="2">
    <location>
        <position position="179"/>
    </location>
    <ligand>
        <name>CoA</name>
        <dbReference type="ChEBI" id="CHEBI:57287"/>
    </ligand>
</feature>
<keyword evidence="3" id="KW-0460">Magnesium</keyword>
<dbReference type="EMBL" id="CP024988">
    <property type="protein sequence ID" value="AWT26009.1"/>
    <property type="molecule type" value="Genomic_DNA"/>
</dbReference>
<evidence type="ECO:0000259" key="6">
    <source>
        <dbReference type="Pfam" id="PF17837"/>
    </source>
</evidence>
<reference evidence="8" key="1">
    <citation type="submission" date="2017-11" db="EMBL/GenBank/DDBJ databases">
        <title>Otitis media/interna in a cat caused by the recently described species Corynebacterium provencense.</title>
        <authorList>
            <person name="Kittl S."/>
            <person name="Brodard I."/>
            <person name="Rychener L."/>
            <person name="Jores J."/>
            <person name="Roosje P."/>
            <person name="Gobeli Brawand S."/>
        </authorList>
    </citation>
    <scope>NUCLEOTIDE SEQUENCE [LARGE SCALE GENOMIC DNA]</scope>
    <source>
        <strain evidence="8">17KM38</strain>
    </source>
</reference>
<feature type="binding site" evidence="2">
    <location>
        <position position="73"/>
    </location>
    <ligand>
        <name>CoA</name>
        <dbReference type="ChEBI" id="CHEBI:57287"/>
    </ligand>
</feature>
<feature type="binding site" evidence="3">
    <location>
        <position position="135"/>
    </location>
    <ligand>
        <name>Mg(2+)</name>
        <dbReference type="ChEBI" id="CHEBI:18420"/>
    </ligand>
</feature>
<evidence type="ECO:0000256" key="3">
    <source>
        <dbReference type="PIRSR" id="PIRSR603542-2"/>
    </source>
</evidence>
<dbReference type="GO" id="GO:0000287">
    <property type="term" value="F:magnesium ion binding"/>
    <property type="evidence" value="ECO:0007669"/>
    <property type="project" value="InterPro"/>
</dbReference>
<evidence type="ECO:0000256" key="4">
    <source>
        <dbReference type="SAM" id="MobiDB-lite"/>
    </source>
</evidence>
<dbReference type="PANTHER" id="PTHR38096">
    <property type="entry name" value="ENTEROBACTIN SYNTHASE COMPONENT D"/>
    <property type="match status" value="1"/>
</dbReference>
<comment type="cofactor">
    <cofactor evidence="3">
        <name>Mg(2+)</name>
        <dbReference type="ChEBI" id="CHEBI:18420"/>
    </cofactor>
</comment>
<dbReference type="GO" id="GO:0005886">
    <property type="term" value="C:plasma membrane"/>
    <property type="evidence" value="ECO:0007669"/>
    <property type="project" value="TreeGrafter"/>
</dbReference>
<dbReference type="SUPFAM" id="SSF56214">
    <property type="entry name" value="4'-phosphopantetheinyl transferase"/>
    <property type="match status" value="1"/>
</dbReference>
<dbReference type="AlphaFoldDB" id="A0A2Z3YPL1"/>
<feature type="domain" description="4'-phosphopantetheinyl transferase N-terminal" evidence="6">
    <location>
        <begin position="54"/>
        <end position="121"/>
    </location>
</feature>
<dbReference type="Proteomes" id="UP000247696">
    <property type="component" value="Chromosome"/>
</dbReference>
<dbReference type="InterPro" id="IPR037143">
    <property type="entry name" value="4-PPantetheinyl_Trfase_dom_sf"/>
</dbReference>
<feature type="domain" description="4'-phosphopantetheinyl transferase" evidence="5">
    <location>
        <begin position="129"/>
        <end position="203"/>
    </location>
</feature>
<dbReference type="GO" id="GO:0009366">
    <property type="term" value="C:enterobactin synthetase complex"/>
    <property type="evidence" value="ECO:0007669"/>
    <property type="project" value="InterPro"/>
</dbReference>
<dbReference type="PRINTS" id="PR01399">
    <property type="entry name" value="ENTSNTHTASED"/>
</dbReference>
<dbReference type="GO" id="GO:0009239">
    <property type="term" value="P:enterobactin biosynthetic process"/>
    <property type="evidence" value="ECO:0007669"/>
    <property type="project" value="InterPro"/>
</dbReference>
<dbReference type="InterPro" id="IPR041354">
    <property type="entry name" value="4PPT_N"/>
</dbReference>
<name>A0A2Z3YPL1_9CORY</name>
<feature type="binding site" evidence="2">
    <location>
        <position position="183"/>
    </location>
    <ligand>
        <name>CoA</name>
        <dbReference type="ChEBI" id="CHEBI:57287"/>
    </ligand>
</feature>
<feature type="binding site" evidence="2">
    <location>
        <position position="65"/>
    </location>
    <ligand>
        <name>CoA</name>
        <dbReference type="ChEBI" id="CHEBI:57287"/>
    </ligand>
</feature>
<feature type="binding site" evidence="2">
    <location>
        <position position="133"/>
    </location>
    <ligand>
        <name>CoA</name>
        <dbReference type="ChEBI" id="CHEBI:57287"/>
    </ligand>
</feature>
<protein>
    <submittedName>
        <fullName evidence="7">4'-phosphopantetheinyl transferase Npt</fullName>
        <ecNumber evidence="7">2.7.8.7</ecNumber>
    </submittedName>
</protein>
<evidence type="ECO:0000256" key="2">
    <source>
        <dbReference type="PIRSR" id="PIRSR603542-1"/>
    </source>
</evidence>
<dbReference type="Pfam" id="PF01648">
    <property type="entry name" value="ACPS"/>
    <property type="match status" value="1"/>
</dbReference>
<accession>A0A2Z3YPL1</accession>
<organism evidence="7 8">
    <name type="scientific">Corynebacterium provencense</name>
    <dbReference type="NCBI Taxonomy" id="1737425"/>
    <lineage>
        <taxon>Bacteria</taxon>
        <taxon>Bacillati</taxon>
        <taxon>Actinomycetota</taxon>
        <taxon>Actinomycetes</taxon>
        <taxon>Mycobacteriales</taxon>
        <taxon>Corynebacteriaceae</taxon>
        <taxon>Corynebacterium</taxon>
    </lineage>
</organism>
<dbReference type="KEGG" id="cpre:Csp1_12090"/>
<feature type="binding site" evidence="3">
    <location>
        <position position="133"/>
    </location>
    <ligand>
        <name>Mg(2+)</name>
        <dbReference type="ChEBI" id="CHEBI:18420"/>
    </ligand>
</feature>
<dbReference type="GO" id="GO:0008897">
    <property type="term" value="F:holo-[acyl-carrier-protein] synthase activity"/>
    <property type="evidence" value="ECO:0007669"/>
    <property type="project" value="UniProtKB-EC"/>
</dbReference>
<dbReference type="Pfam" id="PF17837">
    <property type="entry name" value="4PPT_N"/>
    <property type="match status" value="1"/>
</dbReference>
<gene>
    <name evidence="7" type="primary">npt</name>
    <name evidence="7" type="ORF">Csp1_12090</name>
</gene>
<sequence length="260" mass="27836">MILSSSRVTAVDRHGNDHPSLLSHLELPSGTSVVELHTDGTPDLERYEALHPRERHLVARAVASRRSDFGDARWCAHEALRRWGTEACDIPILRGDSGMPLFPDGVVGTLSHTEGIRGALVGDAVTWRSVGLDVEQAVPLPAGVFNAVTSPSERWALSRLVGDTGRERLLGTVLFSAKETVYKSWFPLAGRFLDFDEAEVALDMSRGDVGSAGSAGGAGQGYVGGSWRARLLTSPTPVDEIHGSWVVRGGYVATVCGVRA</sequence>
<dbReference type="OrthoDB" id="8210607at2"/>
<keyword evidence="8" id="KW-1185">Reference proteome</keyword>
<dbReference type="InterPro" id="IPR003542">
    <property type="entry name" value="Enbac_synth_compD-like"/>
</dbReference>
<keyword evidence="3" id="KW-0479">Metal-binding</keyword>
<dbReference type="STRING" id="1737425.GCA_900049755_00088"/>
<feature type="binding site" evidence="2">
    <location>
        <position position="193"/>
    </location>
    <ligand>
        <name>CoA</name>
        <dbReference type="ChEBI" id="CHEBI:57287"/>
    </ligand>
</feature>
<feature type="region of interest" description="Disordered" evidence="4">
    <location>
        <begin position="1"/>
        <end position="24"/>
    </location>
</feature>
<dbReference type="RefSeq" id="WP_066582903.1">
    <property type="nucleotide sequence ID" value="NZ_CABKVS010000001.1"/>
</dbReference>
<dbReference type="PANTHER" id="PTHR38096:SF1">
    <property type="entry name" value="ENTEROBACTIN SYNTHASE COMPONENT D"/>
    <property type="match status" value="1"/>
</dbReference>
<evidence type="ECO:0000313" key="7">
    <source>
        <dbReference type="EMBL" id="AWT26009.1"/>
    </source>
</evidence>
<feature type="binding site" evidence="2">
    <location>
        <begin position="111"/>
        <end position="112"/>
    </location>
    <ligand>
        <name>CoA</name>
        <dbReference type="ChEBI" id="CHEBI:57287"/>
    </ligand>
</feature>
<evidence type="ECO:0000313" key="8">
    <source>
        <dbReference type="Proteomes" id="UP000247696"/>
    </source>
</evidence>
<proteinExistence type="predicted"/>
<dbReference type="InterPro" id="IPR008278">
    <property type="entry name" value="4-PPantetheinyl_Trfase_dom"/>
</dbReference>
<dbReference type="EC" id="2.7.8.7" evidence="7"/>
<evidence type="ECO:0000256" key="1">
    <source>
        <dbReference type="ARBA" id="ARBA00022679"/>
    </source>
</evidence>